<comment type="caution">
    <text evidence="3">The sequence shown here is derived from an EMBL/GenBank/DDBJ whole genome shotgun (WGS) entry which is preliminary data.</text>
</comment>
<dbReference type="Pfam" id="PF04773">
    <property type="entry name" value="FecR"/>
    <property type="match status" value="1"/>
</dbReference>
<evidence type="ECO:0000256" key="1">
    <source>
        <dbReference type="SAM" id="Phobius"/>
    </source>
</evidence>
<name>A0A090VF02_9FLAO</name>
<dbReference type="InterPro" id="IPR006860">
    <property type="entry name" value="FecR"/>
</dbReference>
<feature type="domain" description="FecR protein" evidence="2">
    <location>
        <begin position="188"/>
        <end position="279"/>
    </location>
</feature>
<protein>
    <submittedName>
        <fullName evidence="3">Putative anti-sigma factor</fullName>
    </submittedName>
</protein>
<dbReference type="AlphaFoldDB" id="A0A090VF02"/>
<feature type="transmembrane region" description="Helical" evidence="1">
    <location>
        <begin position="91"/>
        <end position="108"/>
    </location>
</feature>
<dbReference type="GO" id="GO:0016989">
    <property type="term" value="F:sigma factor antagonist activity"/>
    <property type="evidence" value="ECO:0007669"/>
    <property type="project" value="TreeGrafter"/>
</dbReference>
<dbReference type="PANTHER" id="PTHR30273:SF2">
    <property type="entry name" value="PROTEIN FECR"/>
    <property type="match status" value="1"/>
</dbReference>
<dbReference type="EMBL" id="BBNQ01000011">
    <property type="protein sequence ID" value="GAL63370.1"/>
    <property type="molecule type" value="Genomic_DNA"/>
</dbReference>
<evidence type="ECO:0000259" key="2">
    <source>
        <dbReference type="Pfam" id="PF04773"/>
    </source>
</evidence>
<dbReference type="PANTHER" id="PTHR30273">
    <property type="entry name" value="PERIPLASMIC SIGNAL SENSOR AND SIGMA FACTOR ACTIVATOR FECR-RELATED"/>
    <property type="match status" value="1"/>
</dbReference>
<dbReference type="Gene3D" id="2.60.120.1440">
    <property type="match status" value="1"/>
</dbReference>
<evidence type="ECO:0000313" key="3">
    <source>
        <dbReference type="EMBL" id="GAL63370.1"/>
    </source>
</evidence>
<gene>
    <name evidence="3" type="ORF">JCM19300_1716</name>
</gene>
<dbReference type="Proteomes" id="UP000029644">
    <property type="component" value="Unassembled WGS sequence"/>
</dbReference>
<sequence length="287" mass="32856">MKPYSKYLEDSFFIDWIYKPTHESDVFWETYILNNPQEQQVISDLKEVLLAIKTNDLNLTEAEKKEMLGKILDKMMSSKKTSTEFNLFKKYFKYAAMLLVLLGVGLFFKNMFSQQNPTLVKNLDMMSLDSLTHTQLVFKSGEPLLINKKESEIKYTSSGKVVVNANDTITSVTEEKEKETYNKLLVPYGQRSKITLSDGSVVHLNAGTKFIFPEKFLLRERTVVLSGEAFFEVKPNKERPFIVKTMEENFSVEVLGTKFNVSAYPADGCIFTALTEGKVNVVEKGFF</sequence>
<organism evidence="3 4">
    <name type="scientific">Algibacter lectus</name>
    <dbReference type="NCBI Taxonomy" id="221126"/>
    <lineage>
        <taxon>Bacteria</taxon>
        <taxon>Pseudomonadati</taxon>
        <taxon>Bacteroidota</taxon>
        <taxon>Flavobacteriia</taxon>
        <taxon>Flavobacteriales</taxon>
        <taxon>Flavobacteriaceae</taxon>
        <taxon>Algibacter</taxon>
    </lineage>
</organism>
<accession>A0A090VF02</accession>
<dbReference type="OrthoDB" id="704021at2"/>
<keyword evidence="1" id="KW-0812">Transmembrane</keyword>
<keyword evidence="1" id="KW-1133">Transmembrane helix</keyword>
<proteinExistence type="predicted"/>
<dbReference type="InterPro" id="IPR012373">
    <property type="entry name" value="Ferrdict_sens_TM"/>
</dbReference>
<keyword evidence="1" id="KW-0472">Membrane</keyword>
<reference evidence="3 4" key="1">
    <citation type="journal article" date="2014" name="Genome Announc.">
        <title>Draft Genome Sequences of Marine Flavobacterium Algibacter lectus Strains SS8 and NR4.</title>
        <authorList>
            <person name="Takatani N."/>
            <person name="Nakanishi M."/>
            <person name="Meirelles P."/>
            <person name="Mino S."/>
            <person name="Suda W."/>
            <person name="Oshima K."/>
            <person name="Hattori M."/>
            <person name="Ohkuma M."/>
            <person name="Hosokawa M."/>
            <person name="Miyashita K."/>
            <person name="Thompson F.L."/>
            <person name="Niwa A."/>
            <person name="Sawabe T."/>
            <person name="Sawabe T."/>
        </authorList>
    </citation>
    <scope>NUCLEOTIDE SEQUENCE [LARGE SCALE GENOMIC DNA]</scope>
    <source>
        <strain evidence="3 4">JCM 19300</strain>
    </source>
</reference>
<evidence type="ECO:0000313" key="4">
    <source>
        <dbReference type="Proteomes" id="UP000029644"/>
    </source>
</evidence>
<dbReference type="RefSeq" id="WP_042505198.1">
    <property type="nucleotide sequence ID" value="NZ_BBNQ01000011.1"/>
</dbReference>